<gene>
    <name evidence="2" type="ORF">CLAFUR5_03448</name>
</gene>
<name>A0A9Q8L9J5_PASFU</name>
<keyword evidence="3" id="KW-1185">Reference proteome</keyword>
<feature type="region of interest" description="Disordered" evidence="1">
    <location>
        <begin position="1"/>
        <end position="28"/>
    </location>
</feature>
<evidence type="ECO:0000313" key="2">
    <source>
        <dbReference type="EMBL" id="UJO13209.1"/>
    </source>
</evidence>
<dbReference type="Proteomes" id="UP000756132">
    <property type="component" value="Chromosome 2"/>
</dbReference>
<evidence type="ECO:0000256" key="1">
    <source>
        <dbReference type="SAM" id="MobiDB-lite"/>
    </source>
</evidence>
<dbReference type="GeneID" id="71983326"/>
<dbReference type="KEGG" id="ffu:CLAFUR5_03448"/>
<sequence>MPININIPRTPPFLRSPDPNTPKKREVTYKEEAHQACLEAIRSERERTDRCMIFAWDHTSHTCVDMYGFKLDGLTIDEMQRRPTIDKIWSKKLDPSCFHTSTTPCKCGRLGMH</sequence>
<proteinExistence type="predicted"/>
<dbReference type="RefSeq" id="XP_047757575.1">
    <property type="nucleotide sequence ID" value="XM_047902596.1"/>
</dbReference>
<organism evidence="2 3">
    <name type="scientific">Passalora fulva</name>
    <name type="common">Tomato leaf mold</name>
    <name type="synonym">Cladosporium fulvum</name>
    <dbReference type="NCBI Taxonomy" id="5499"/>
    <lineage>
        <taxon>Eukaryota</taxon>
        <taxon>Fungi</taxon>
        <taxon>Dikarya</taxon>
        <taxon>Ascomycota</taxon>
        <taxon>Pezizomycotina</taxon>
        <taxon>Dothideomycetes</taxon>
        <taxon>Dothideomycetidae</taxon>
        <taxon>Mycosphaerellales</taxon>
        <taxon>Mycosphaerellaceae</taxon>
        <taxon>Fulvia</taxon>
    </lineage>
</organism>
<dbReference type="EMBL" id="CP090164">
    <property type="protein sequence ID" value="UJO13209.1"/>
    <property type="molecule type" value="Genomic_DNA"/>
</dbReference>
<reference evidence="2" key="2">
    <citation type="journal article" date="2022" name="Microb. Genom.">
        <title>A chromosome-scale genome assembly of the tomato pathogen Cladosporium fulvum reveals a compartmentalized genome architecture and the presence of a dispensable chromosome.</title>
        <authorList>
            <person name="Zaccaron A.Z."/>
            <person name="Chen L.H."/>
            <person name="Samaras A."/>
            <person name="Stergiopoulos I."/>
        </authorList>
    </citation>
    <scope>NUCLEOTIDE SEQUENCE</scope>
    <source>
        <strain evidence="2">Race5_Kim</strain>
    </source>
</reference>
<protein>
    <submittedName>
        <fullName evidence="2">Uncharacterized protein</fullName>
    </submittedName>
</protein>
<evidence type="ECO:0000313" key="3">
    <source>
        <dbReference type="Proteomes" id="UP000756132"/>
    </source>
</evidence>
<reference evidence="2" key="1">
    <citation type="submission" date="2021-12" db="EMBL/GenBank/DDBJ databases">
        <authorList>
            <person name="Zaccaron A."/>
            <person name="Stergiopoulos I."/>
        </authorList>
    </citation>
    <scope>NUCLEOTIDE SEQUENCE</scope>
    <source>
        <strain evidence="2">Race5_Kim</strain>
    </source>
</reference>
<accession>A0A9Q8L9J5</accession>
<dbReference type="AlphaFoldDB" id="A0A9Q8L9J5"/>